<organism evidence="2 3">
    <name type="scientific">Trichocladium antarcticum</name>
    <dbReference type="NCBI Taxonomy" id="1450529"/>
    <lineage>
        <taxon>Eukaryota</taxon>
        <taxon>Fungi</taxon>
        <taxon>Dikarya</taxon>
        <taxon>Ascomycota</taxon>
        <taxon>Pezizomycotina</taxon>
        <taxon>Sordariomycetes</taxon>
        <taxon>Sordariomycetidae</taxon>
        <taxon>Sordariales</taxon>
        <taxon>Chaetomiaceae</taxon>
        <taxon>Trichocladium</taxon>
    </lineage>
</organism>
<sequence length="136" mass="14631">MVGRKIQDDSHYPISRFSSATGSQNCGMCPSPWLLHPPFPSTNITGRIMEASKNPAEGLAMRPAGLSSDSASPNSAPDASRAAAEVRADPLTTGLAPRNQRCPLQPKAQPDFIGHRIEIFDRLAAEHAEILKSQSR</sequence>
<accession>A0AAN6ZEE5</accession>
<dbReference type="AlphaFoldDB" id="A0AAN6ZEE5"/>
<reference evidence="2" key="2">
    <citation type="submission" date="2023-05" db="EMBL/GenBank/DDBJ databases">
        <authorList>
            <consortium name="Lawrence Berkeley National Laboratory"/>
            <person name="Steindorff A."/>
            <person name="Hensen N."/>
            <person name="Bonometti L."/>
            <person name="Westerberg I."/>
            <person name="Brannstrom I.O."/>
            <person name="Guillou S."/>
            <person name="Cros-Aarteil S."/>
            <person name="Calhoun S."/>
            <person name="Haridas S."/>
            <person name="Kuo A."/>
            <person name="Mondo S."/>
            <person name="Pangilinan J."/>
            <person name="Riley R."/>
            <person name="Labutti K."/>
            <person name="Andreopoulos B."/>
            <person name="Lipzen A."/>
            <person name="Chen C."/>
            <person name="Yanf M."/>
            <person name="Daum C."/>
            <person name="Ng V."/>
            <person name="Clum A."/>
            <person name="Ohm R."/>
            <person name="Martin F."/>
            <person name="Silar P."/>
            <person name="Natvig D."/>
            <person name="Lalanne C."/>
            <person name="Gautier V."/>
            <person name="Ament-Velasquez S.L."/>
            <person name="Kruys A."/>
            <person name="Hutchinson M.I."/>
            <person name="Powell A.J."/>
            <person name="Barry K."/>
            <person name="Miller A.N."/>
            <person name="Grigoriev I.V."/>
            <person name="Debuchy R."/>
            <person name="Gladieux P."/>
            <person name="Thoren M.H."/>
            <person name="Johannesson H."/>
        </authorList>
    </citation>
    <scope>NUCLEOTIDE SEQUENCE</scope>
    <source>
        <strain evidence="2">CBS 123565</strain>
    </source>
</reference>
<reference evidence="2" key="1">
    <citation type="journal article" date="2023" name="Mol. Phylogenet. Evol.">
        <title>Genome-scale phylogeny and comparative genomics of the fungal order Sordariales.</title>
        <authorList>
            <person name="Hensen N."/>
            <person name="Bonometti L."/>
            <person name="Westerberg I."/>
            <person name="Brannstrom I.O."/>
            <person name="Guillou S."/>
            <person name="Cros-Aarteil S."/>
            <person name="Calhoun S."/>
            <person name="Haridas S."/>
            <person name="Kuo A."/>
            <person name="Mondo S."/>
            <person name="Pangilinan J."/>
            <person name="Riley R."/>
            <person name="LaButti K."/>
            <person name="Andreopoulos B."/>
            <person name="Lipzen A."/>
            <person name="Chen C."/>
            <person name="Yan M."/>
            <person name="Daum C."/>
            <person name="Ng V."/>
            <person name="Clum A."/>
            <person name="Steindorff A."/>
            <person name="Ohm R.A."/>
            <person name="Martin F."/>
            <person name="Silar P."/>
            <person name="Natvig D.O."/>
            <person name="Lalanne C."/>
            <person name="Gautier V."/>
            <person name="Ament-Velasquez S.L."/>
            <person name="Kruys A."/>
            <person name="Hutchinson M.I."/>
            <person name="Powell A.J."/>
            <person name="Barry K."/>
            <person name="Miller A.N."/>
            <person name="Grigoriev I.V."/>
            <person name="Debuchy R."/>
            <person name="Gladieux P."/>
            <person name="Hiltunen Thoren M."/>
            <person name="Johannesson H."/>
        </authorList>
    </citation>
    <scope>NUCLEOTIDE SEQUENCE</scope>
    <source>
        <strain evidence="2">CBS 123565</strain>
    </source>
</reference>
<evidence type="ECO:0000256" key="1">
    <source>
        <dbReference type="SAM" id="MobiDB-lite"/>
    </source>
</evidence>
<name>A0AAN6ZEE5_9PEZI</name>
<keyword evidence="3" id="KW-1185">Reference proteome</keyword>
<protein>
    <submittedName>
        <fullName evidence="2">Uncharacterized protein</fullName>
    </submittedName>
</protein>
<proteinExistence type="predicted"/>
<dbReference type="EMBL" id="MU853404">
    <property type="protein sequence ID" value="KAK4136055.1"/>
    <property type="molecule type" value="Genomic_DNA"/>
</dbReference>
<evidence type="ECO:0000313" key="3">
    <source>
        <dbReference type="Proteomes" id="UP001304895"/>
    </source>
</evidence>
<feature type="compositionally biased region" description="Low complexity" evidence="1">
    <location>
        <begin position="67"/>
        <end position="83"/>
    </location>
</feature>
<gene>
    <name evidence="2" type="ORF">BT67DRAFT_230349</name>
</gene>
<comment type="caution">
    <text evidence="2">The sequence shown here is derived from an EMBL/GenBank/DDBJ whole genome shotgun (WGS) entry which is preliminary data.</text>
</comment>
<evidence type="ECO:0000313" key="2">
    <source>
        <dbReference type="EMBL" id="KAK4136055.1"/>
    </source>
</evidence>
<dbReference type="Proteomes" id="UP001304895">
    <property type="component" value="Unassembled WGS sequence"/>
</dbReference>
<feature type="region of interest" description="Disordered" evidence="1">
    <location>
        <begin position="57"/>
        <end position="86"/>
    </location>
</feature>